<dbReference type="GO" id="GO:0010008">
    <property type="term" value="C:endosome membrane"/>
    <property type="evidence" value="ECO:0007669"/>
    <property type="project" value="UniProtKB-SubCell"/>
</dbReference>
<comment type="subcellular location">
    <subcellularLocation>
        <location evidence="1">Endosome membrane</location>
        <topology evidence="1">Multi-pass membrane protein</topology>
    </subcellularLocation>
    <subcellularLocation>
        <location evidence="2">Membrane</location>
        <topology evidence="2">Multi-pass membrane protein</topology>
        <orientation evidence="2">Lumenal side</orientation>
    </subcellularLocation>
</comment>
<dbReference type="InterPro" id="IPR007369">
    <property type="entry name" value="Peptidase_A22B_SPP"/>
</dbReference>
<dbReference type="GO" id="GO:0005765">
    <property type="term" value="C:lysosomal membrane"/>
    <property type="evidence" value="ECO:0007669"/>
    <property type="project" value="TreeGrafter"/>
</dbReference>
<keyword evidence="7 9" id="KW-1133">Transmembrane helix</keyword>
<dbReference type="GO" id="GO:0098554">
    <property type="term" value="C:cytoplasmic side of endoplasmic reticulum membrane"/>
    <property type="evidence" value="ECO:0007669"/>
    <property type="project" value="TreeGrafter"/>
</dbReference>
<evidence type="ECO:0000313" key="12">
    <source>
        <dbReference type="Ensembl" id="ENSSTUP00000069015.1"/>
    </source>
</evidence>
<evidence type="ECO:0000256" key="9">
    <source>
        <dbReference type="SAM" id="Phobius"/>
    </source>
</evidence>
<feature type="transmembrane region" description="Helical" evidence="9">
    <location>
        <begin position="275"/>
        <end position="301"/>
    </location>
</feature>
<dbReference type="InterPro" id="IPR003137">
    <property type="entry name" value="PA_domain"/>
</dbReference>
<feature type="signal peptide" evidence="10">
    <location>
        <begin position="1"/>
        <end position="21"/>
    </location>
</feature>
<keyword evidence="10" id="KW-0732">Signal</keyword>
<feature type="transmembrane region" description="Helical" evidence="9">
    <location>
        <begin position="241"/>
        <end position="263"/>
    </location>
</feature>
<dbReference type="GeneTree" id="ENSGT00940000157722"/>
<dbReference type="PANTHER" id="PTHR12174">
    <property type="entry name" value="SIGNAL PEPTIDE PEPTIDASE"/>
    <property type="match status" value="1"/>
</dbReference>
<feature type="transmembrane region" description="Helical" evidence="9">
    <location>
        <begin position="168"/>
        <end position="189"/>
    </location>
</feature>
<dbReference type="PANTHER" id="PTHR12174:SF34">
    <property type="entry name" value="SIGNAL PEPTIDE PEPTIDASE-LIKE 2A"/>
    <property type="match status" value="1"/>
</dbReference>
<evidence type="ECO:0000256" key="5">
    <source>
        <dbReference type="ARBA" id="ARBA00022753"/>
    </source>
</evidence>
<reference evidence="12" key="2">
    <citation type="submission" date="2025-09" db="UniProtKB">
        <authorList>
            <consortium name="Ensembl"/>
        </authorList>
    </citation>
    <scope>IDENTIFICATION</scope>
</reference>
<protein>
    <submittedName>
        <fullName evidence="12">Signal peptide peptidase-like 2A</fullName>
    </submittedName>
</protein>
<feature type="transmembrane region" description="Helical" evidence="9">
    <location>
        <begin position="210"/>
        <end position="235"/>
    </location>
</feature>
<dbReference type="InterPro" id="IPR046450">
    <property type="entry name" value="PA_dom_sf"/>
</dbReference>
<dbReference type="GO" id="GO:0033619">
    <property type="term" value="P:membrane protein proteolysis"/>
    <property type="evidence" value="ECO:0007669"/>
    <property type="project" value="TreeGrafter"/>
</dbReference>
<keyword evidence="6" id="KW-0378">Hydrolase</keyword>
<keyword evidence="5" id="KW-0967">Endosome</keyword>
<dbReference type="SMART" id="SM00730">
    <property type="entry name" value="PSN"/>
    <property type="match status" value="1"/>
</dbReference>
<evidence type="ECO:0000259" key="11">
    <source>
        <dbReference type="Pfam" id="PF02225"/>
    </source>
</evidence>
<dbReference type="SUPFAM" id="SSF52025">
    <property type="entry name" value="PA domain"/>
    <property type="match status" value="1"/>
</dbReference>
<feature type="transmembrane region" description="Helical" evidence="9">
    <location>
        <begin position="430"/>
        <end position="453"/>
    </location>
</feature>
<evidence type="ECO:0000256" key="4">
    <source>
        <dbReference type="ARBA" id="ARBA00022692"/>
    </source>
</evidence>
<comment type="similarity">
    <text evidence="3">Belongs to the peptidase A22B family.</text>
</comment>
<reference evidence="12" key="1">
    <citation type="submission" date="2025-08" db="UniProtKB">
        <authorList>
            <consortium name="Ensembl"/>
        </authorList>
    </citation>
    <scope>IDENTIFICATION</scope>
</reference>
<evidence type="ECO:0000256" key="10">
    <source>
        <dbReference type="SAM" id="SignalP"/>
    </source>
</evidence>
<feature type="domain" description="PA" evidence="11">
    <location>
        <begin position="58"/>
        <end position="137"/>
    </location>
</feature>
<feature type="chain" id="PRO_5025598433" evidence="10">
    <location>
        <begin position="22"/>
        <end position="515"/>
    </location>
</feature>
<dbReference type="RefSeq" id="XP_029576819.1">
    <property type="nucleotide sequence ID" value="XM_029720959.1"/>
</dbReference>
<keyword evidence="8 9" id="KW-0472">Membrane</keyword>
<dbReference type="InterPro" id="IPR006639">
    <property type="entry name" value="Preselin/SPP"/>
</dbReference>
<keyword evidence="4 9" id="KW-0812">Transmembrane</keyword>
<sequence>MAKTTWIIILSVILRSSQVICQEAILHISNGATDKEYCLVYNSLWTNLSLSLSAATAYPLVNLSSRKLCSSAGVSPAIVRGKVVVVMGGECNFSQKAVVAQDLGAAALIVASTESMSPPGANVTEYKKVQIPLALMRYMDFLDAQSVFGEEMQVRLYAPAVPVFDASIVVMLLIGVVTVALGGYWSGACERERLSASRGGGEEKSDSGDLALYSPLKVVIFVGLMCLMLVLMYFFYKYLVYVIIAIFCLASATALFSCLDALLDLARCSPMSVTVLGGSVSVRSVLLSAVCVTVAVVWGVYRNEDRWIWILQDLLGVAFCLNFLKTISLSNFKICVILLSLLLLYDVFFVFITPLFMPNGESIMVQVALGPDAAGEKLPVVMRVPRFSAWTQNLCGMQFSILGYGDIIVPGLLVAYCSRFDVWVNSPKKVYLFCCCIAYLCGMVLTFAVMLVTKMGQPALLYLVPFTLLGSALLAWRRGEMRQFWNGTTYEVLDSTREPLLPDGTPDYSSGGGKC</sequence>
<feature type="transmembrane region" description="Helical" evidence="9">
    <location>
        <begin position="459"/>
        <end position="476"/>
    </location>
</feature>
<gene>
    <name evidence="12" type="primary">LOC115166970</name>
</gene>
<dbReference type="Ensembl" id="ENSSTUT00000073314.1">
    <property type="protein sequence ID" value="ENSSTUP00000069015.1"/>
    <property type="gene ID" value="ENSSTUG00000030165.1"/>
</dbReference>
<feature type="transmembrane region" description="Helical" evidence="9">
    <location>
        <begin position="397"/>
        <end position="418"/>
    </location>
</feature>
<dbReference type="GeneID" id="115166970"/>
<dbReference type="Gene3D" id="3.50.30.30">
    <property type="match status" value="1"/>
</dbReference>
<dbReference type="GO" id="GO:0098553">
    <property type="term" value="C:lumenal side of endoplasmic reticulum membrane"/>
    <property type="evidence" value="ECO:0007669"/>
    <property type="project" value="TreeGrafter"/>
</dbReference>
<evidence type="ECO:0000256" key="7">
    <source>
        <dbReference type="ARBA" id="ARBA00022989"/>
    </source>
</evidence>
<name>A0A674BC22_SALTR</name>
<dbReference type="Pfam" id="PF04258">
    <property type="entry name" value="Peptidase_A22B"/>
    <property type="match status" value="1"/>
</dbReference>
<accession>A0A674BC22</accession>
<dbReference type="AlphaFoldDB" id="A0A674BC22"/>
<keyword evidence="13" id="KW-1185">Reference proteome</keyword>
<dbReference type="GO" id="GO:0030660">
    <property type="term" value="C:Golgi-associated vesicle membrane"/>
    <property type="evidence" value="ECO:0007669"/>
    <property type="project" value="TreeGrafter"/>
</dbReference>
<evidence type="ECO:0000256" key="8">
    <source>
        <dbReference type="ARBA" id="ARBA00023136"/>
    </source>
</evidence>
<dbReference type="Proteomes" id="UP000472277">
    <property type="component" value="Chromosome 29"/>
</dbReference>
<feature type="transmembrane region" description="Helical" evidence="9">
    <location>
        <begin position="336"/>
        <end position="357"/>
    </location>
</feature>
<proteinExistence type="inferred from homology"/>
<feature type="transmembrane region" description="Helical" evidence="9">
    <location>
        <begin position="307"/>
        <end position="324"/>
    </location>
</feature>
<evidence type="ECO:0000313" key="13">
    <source>
        <dbReference type="Proteomes" id="UP000472277"/>
    </source>
</evidence>
<evidence type="ECO:0000256" key="3">
    <source>
        <dbReference type="ARBA" id="ARBA00006859"/>
    </source>
</evidence>
<evidence type="ECO:0000256" key="6">
    <source>
        <dbReference type="ARBA" id="ARBA00022801"/>
    </source>
</evidence>
<dbReference type="Pfam" id="PF02225">
    <property type="entry name" value="PA"/>
    <property type="match status" value="1"/>
</dbReference>
<organism evidence="12 13">
    <name type="scientific">Salmo trutta</name>
    <name type="common">Brown trout</name>
    <dbReference type="NCBI Taxonomy" id="8032"/>
    <lineage>
        <taxon>Eukaryota</taxon>
        <taxon>Metazoa</taxon>
        <taxon>Chordata</taxon>
        <taxon>Craniata</taxon>
        <taxon>Vertebrata</taxon>
        <taxon>Euteleostomi</taxon>
        <taxon>Actinopterygii</taxon>
        <taxon>Neopterygii</taxon>
        <taxon>Teleostei</taxon>
        <taxon>Protacanthopterygii</taxon>
        <taxon>Salmoniformes</taxon>
        <taxon>Salmonidae</taxon>
        <taxon>Salmoninae</taxon>
        <taxon>Salmo</taxon>
    </lineage>
</organism>
<evidence type="ECO:0000256" key="1">
    <source>
        <dbReference type="ARBA" id="ARBA00004337"/>
    </source>
</evidence>
<evidence type="ECO:0000256" key="2">
    <source>
        <dbReference type="ARBA" id="ARBA00004366"/>
    </source>
</evidence>
<dbReference type="GO" id="GO:0042500">
    <property type="term" value="F:aspartic endopeptidase activity, intramembrane cleaving"/>
    <property type="evidence" value="ECO:0007669"/>
    <property type="project" value="InterPro"/>
</dbReference>